<keyword evidence="5" id="KW-0808">Transferase</keyword>
<dbReference type="GO" id="GO:0016020">
    <property type="term" value="C:membrane"/>
    <property type="evidence" value="ECO:0007669"/>
    <property type="project" value="UniProtKB-SubCell"/>
</dbReference>
<dbReference type="GO" id="GO:0061630">
    <property type="term" value="F:ubiquitin protein ligase activity"/>
    <property type="evidence" value="ECO:0007669"/>
    <property type="project" value="UniProtKB-EC"/>
</dbReference>
<evidence type="ECO:0000256" key="13">
    <source>
        <dbReference type="ARBA" id="ARBA00024209"/>
    </source>
</evidence>
<dbReference type="SMART" id="SM00184">
    <property type="entry name" value="RING"/>
    <property type="match status" value="1"/>
</dbReference>
<sequence length="271" mass="29689">MDRYMDLQGKHLDYALNGKVMLCTGVVLFILLLTVLCFHSYVRILFRDIRRRHMRRRAQRLLSISTAGTTSSTTGASKGLDSSVIRTIPTIVYTTKASYFPPLECAVCLSEFEDDEKARVLPTCNHTFHVDCIDMWFYSHSNCPMCRAPIQAVIPVNPPKTLEQTAATVSETALPLPPGDDIEANSFFPPSSSSSSSSSLEMESCPMKRLELVGLGTVVEVTIGTPCGIGFGLSDPGKETRIGVSEATVRETAGVSVFTCQLVARSWLKIV</sequence>
<keyword evidence="6 15" id="KW-0812">Transmembrane</keyword>
<proteinExistence type="inferred from homology"/>
<evidence type="ECO:0000256" key="5">
    <source>
        <dbReference type="ARBA" id="ARBA00022679"/>
    </source>
</evidence>
<evidence type="ECO:0000256" key="7">
    <source>
        <dbReference type="ARBA" id="ARBA00022723"/>
    </source>
</evidence>
<dbReference type="GO" id="GO:0016567">
    <property type="term" value="P:protein ubiquitination"/>
    <property type="evidence" value="ECO:0007669"/>
    <property type="project" value="InterPro"/>
</dbReference>
<keyword evidence="7" id="KW-0479">Metal-binding</keyword>
<evidence type="ECO:0000256" key="12">
    <source>
        <dbReference type="ARBA" id="ARBA00023136"/>
    </source>
</evidence>
<keyword evidence="10" id="KW-0862">Zinc</keyword>
<evidence type="ECO:0000259" key="16">
    <source>
        <dbReference type="PROSITE" id="PS50089"/>
    </source>
</evidence>
<keyword evidence="12 15" id="KW-0472">Membrane</keyword>
<evidence type="ECO:0000313" key="17">
    <source>
        <dbReference type="EMBL" id="TYI68505.1"/>
    </source>
</evidence>
<comment type="subcellular location">
    <subcellularLocation>
        <location evidence="2">Membrane</location>
        <topology evidence="2">Single-pass membrane protein</topology>
    </subcellularLocation>
</comment>
<evidence type="ECO:0000256" key="9">
    <source>
        <dbReference type="ARBA" id="ARBA00022786"/>
    </source>
</evidence>
<evidence type="ECO:0000256" key="3">
    <source>
        <dbReference type="ARBA" id="ARBA00004906"/>
    </source>
</evidence>
<comment type="catalytic activity">
    <reaction evidence="1">
        <text>S-ubiquitinyl-[E2 ubiquitin-conjugating enzyme]-L-cysteine + [acceptor protein]-L-lysine = [E2 ubiquitin-conjugating enzyme]-L-cysteine + N(6)-ubiquitinyl-[acceptor protein]-L-lysine.</text>
        <dbReference type="EC" id="2.3.2.27"/>
    </reaction>
</comment>
<dbReference type="EMBL" id="CM017656">
    <property type="protein sequence ID" value="TYI68505.1"/>
    <property type="molecule type" value="Genomic_DNA"/>
</dbReference>
<dbReference type="PANTHER" id="PTHR46913:SF1">
    <property type="entry name" value="RING-H2 FINGER PROTEIN ATL16"/>
    <property type="match status" value="1"/>
</dbReference>
<evidence type="ECO:0000256" key="2">
    <source>
        <dbReference type="ARBA" id="ARBA00004167"/>
    </source>
</evidence>
<dbReference type="PANTHER" id="PTHR46913">
    <property type="entry name" value="RING-H2 FINGER PROTEIN ATL16"/>
    <property type="match status" value="1"/>
</dbReference>
<dbReference type="AlphaFoldDB" id="A0A5D2TUZ6"/>
<dbReference type="InterPro" id="IPR044600">
    <property type="entry name" value="ATL1/ATL16-like"/>
</dbReference>
<keyword evidence="8 14" id="KW-0863">Zinc-finger</keyword>
<dbReference type="FunFam" id="3.30.40.10:FF:000187">
    <property type="entry name" value="E3 ubiquitin-protein ligase ATL6"/>
    <property type="match status" value="1"/>
</dbReference>
<organism evidence="17 18">
    <name type="scientific">Gossypium mustelinum</name>
    <name type="common">Cotton</name>
    <name type="synonym">Gossypium caicoense</name>
    <dbReference type="NCBI Taxonomy" id="34275"/>
    <lineage>
        <taxon>Eukaryota</taxon>
        <taxon>Viridiplantae</taxon>
        <taxon>Streptophyta</taxon>
        <taxon>Embryophyta</taxon>
        <taxon>Tracheophyta</taxon>
        <taxon>Spermatophyta</taxon>
        <taxon>Magnoliopsida</taxon>
        <taxon>eudicotyledons</taxon>
        <taxon>Gunneridae</taxon>
        <taxon>Pentapetalae</taxon>
        <taxon>rosids</taxon>
        <taxon>malvids</taxon>
        <taxon>Malvales</taxon>
        <taxon>Malvaceae</taxon>
        <taxon>Malvoideae</taxon>
        <taxon>Gossypium</taxon>
    </lineage>
</organism>
<dbReference type="Pfam" id="PF13639">
    <property type="entry name" value="zf-RING_2"/>
    <property type="match status" value="1"/>
</dbReference>
<keyword evidence="11 15" id="KW-1133">Transmembrane helix</keyword>
<dbReference type="EC" id="2.3.2.27" evidence="4"/>
<dbReference type="InterPro" id="IPR001841">
    <property type="entry name" value="Znf_RING"/>
</dbReference>
<dbReference type="InterPro" id="IPR013083">
    <property type="entry name" value="Znf_RING/FYVE/PHD"/>
</dbReference>
<dbReference type="SUPFAM" id="SSF57850">
    <property type="entry name" value="RING/U-box"/>
    <property type="match status" value="1"/>
</dbReference>
<feature type="domain" description="RING-type" evidence="16">
    <location>
        <begin position="105"/>
        <end position="147"/>
    </location>
</feature>
<evidence type="ECO:0000256" key="11">
    <source>
        <dbReference type="ARBA" id="ARBA00022989"/>
    </source>
</evidence>
<dbReference type="CDD" id="cd16461">
    <property type="entry name" value="RING-H2_EL5-like"/>
    <property type="match status" value="1"/>
</dbReference>
<evidence type="ECO:0000256" key="15">
    <source>
        <dbReference type="SAM" id="Phobius"/>
    </source>
</evidence>
<dbReference type="GO" id="GO:0008270">
    <property type="term" value="F:zinc ion binding"/>
    <property type="evidence" value="ECO:0007669"/>
    <property type="project" value="UniProtKB-KW"/>
</dbReference>
<dbReference type="Proteomes" id="UP000323597">
    <property type="component" value="Chromosome D08"/>
</dbReference>
<comment type="pathway">
    <text evidence="3">Protein modification; protein ubiquitination.</text>
</comment>
<accession>A0A5D2TUZ6</accession>
<evidence type="ECO:0000256" key="4">
    <source>
        <dbReference type="ARBA" id="ARBA00012483"/>
    </source>
</evidence>
<keyword evidence="9" id="KW-0833">Ubl conjugation pathway</keyword>
<evidence type="ECO:0000256" key="1">
    <source>
        <dbReference type="ARBA" id="ARBA00000900"/>
    </source>
</evidence>
<dbReference type="Gene3D" id="3.30.40.10">
    <property type="entry name" value="Zinc/RING finger domain, C3HC4 (zinc finger)"/>
    <property type="match status" value="1"/>
</dbReference>
<reference evidence="17 18" key="1">
    <citation type="submission" date="2019-07" db="EMBL/GenBank/DDBJ databases">
        <title>WGS assembly of Gossypium mustelinum.</title>
        <authorList>
            <person name="Chen Z.J."/>
            <person name="Sreedasyam A."/>
            <person name="Ando A."/>
            <person name="Song Q."/>
            <person name="De L."/>
            <person name="Hulse-Kemp A."/>
            <person name="Ding M."/>
            <person name="Ye W."/>
            <person name="Kirkbride R."/>
            <person name="Jenkins J."/>
            <person name="Plott C."/>
            <person name="Lovell J."/>
            <person name="Lin Y.-M."/>
            <person name="Vaughn R."/>
            <person name="Liu B."/>
            <person name="Li W."/>
            <person name="Simpson S."/>
            <person name="Scheffler B."/>
            <person name="Saski C."/>
            <person name="Grover C."/>
            <person name="Hu G."/>
            <person name="Conover J."/>
            <person name="Carlson J."/>
            <person name="Shu S."/>
            <person name="Boston L."/>
            <person name="Williams M."/>
            <person name="Peterson D."/>
            <person name="Mcgee K."/>
            <person name="Jones D."/>
            <person name="Wendel J."/>
            <person name="Stelly D."/>
            <person name="Grimwood J."/>
            <person name="Schmutz J."/>
        </authorList>
    </citation>
    <scope>NUCLEOTIDE SEQUENCE [LARGE SCALE GENOMIC DNA]</scope>
    <source>
        <strain evidence="17">1408120.09</strain>
    </source>
</reference>
<protein>
    <recommendedName>
        <fullName evidence="4">RING-type E3 ubiquitin transferase</fullName>
        <ecNumber evidence="4">2.3.2.27</ecNumber>
    </recommendedName>
</protein>
<dbReference type="PROSITE" id="PS50089">
    <property type="entry name" value="ZF_RING_2"/>
    <property type="match status" value="1"/>
</dbReference>
<comment type="similarity">
    <text evidence="13">Belongs to the RING-type zinc finger family. ATL subfamily.</text>
</comment>
<gene>
    <name evidence="17" type="ORF">E1A91_D08G093100v1</name>
</gene>
<evidence type="ECO:0000313" key="18">
    <source>
        <dbReference type="Proteomes" id="UP000323597"/>
    </source>
</evidence>
<evidence type="ECO:0000256" key="14">
    <source>
        <dbReference type="PROSITE-ProRule" id="PRU00175"/>
    </source>
</evidence>
<evidence type="ECO:0000256" key="10">
    <source>
        <dbReference type="ARBA" id="ARBA00022833"/>
    </source>
</evidence>
<feature type="transmembrane region" description="Helical" evidence="15">
    <location>
        <begin position="20"/>
        <end position="46"/>
    </location>
</feature>
<name>A0A5D2TUZ6_GOSMU</name>
<keyword evidence="18" id="KW-1185">Reference proteome</keyword>
<evidence type="ECO:0000256" key="6">
    <source>
        <dbReference type="ARBA" id="ARBA00022692"/>
    </source>
</evidence>
<evidence type="ECO:0000256" key="8">
    <source>
        <dbReference type="ARBA" id="ARBA00022771"/>
    </source>
</evidence>